<dbReference type="InterPro" id="IPR030385">
    <property type="entry name" value="G_IRG_dom"/>
</dbReference>
<evidence type="ECO:0000256" key="5">
    <source>
        <dbReference type="SAM" id="MobiDB-lite"/>
    </source>
</evidence>
<comment type="similarity">
    <text evidence="1">Belongs to the TRAFAC class dynamin-like GTPase superfamily. IRG family.</text>
</comment>
<name>A0A9P8N6X2_ASPFM</name>
<dbReference type="Gene3D" id="3.40.50.300">
    <property type="entry name" value="P-loop containing nucleotide triphosphate hydrolases"/>
    <property type="match status" value="1"/>
</dbReference>
<evidence type="ECO:0000256" key="1">
    <source>
        <dbReference type="ARBA" id="ARBA00005429"/>
    </source>
</evidence>
<keyword evidence="4" id="KW-0342">GTP-binding</keyword>
<dbReference type="Proteomes" id="UP000813423">
    <property type="component" value="Unassembled WGS sequence"/>
</dbReference>
<proteinExistence type="inferred from homology"/>
<dbReference type="InterPro" id="IPR051515">
    <property type="entry name" value="IRG"/>
</dbReference>
<keyword evidence="6" id="KW-1133">Transmembrane helix</keyword>
<organism evidence="8 9">
    <name type="scientific">Aspergillus fumigatus</name>
    <name type="common">Neosartorya fumigata</name>
    <dbReference type="NCBI Taxonomy" id="746128"/>
    <lineage>
        <taxon>Eukaryota</taxon>
        <taxon>Fungi</taxon>
        <taxon>Dikarya</taxon>
        <taxon>Ascomycota</taxon>
        <taxon>Pezizomycotina</taxon>
        <taxon>Eurotiomycetes</taxon>
        <taxon>Eurotiomycetidae</taxon>
        <taxon>Eurotiales</taxon>
        <taxon>Aspergillaceae</taxon>
        <taxon>Aspergillus</taxon>
        <taxon>Aspergillus subgen. Fumigati</taxon>
    </lineage>
</organism>
<dbReference type="SUPFAM" id="SSF52540">
    <property type="entry name" value="P-loop containing nucleoside triphosphate hydrolases"/>
    <property type="match status" value="1"/>
</dbReference>
<evidence type="ECO:0000259" key="7">
    <source>
        <dbReference type="PROSITE" id="PS51716"/>
    </source>
</evidence>
<evidence type="ECO:0000256" key="4">
    <source>
        <dbReference type="ARBA" id="ARBA00023134"/>
    </source>
</evidence>
<reference evidence="8" key="1">
    <citation type="submission" date="2021-08" db="EMBL/GenBank/DDBJ databases">
        <title>Global Aspergillus fumigatus from environmental and clinical sources.</title>
        <authorList>
            <person name="Barber A."/>
            <person name="Sae-Ong T."/>
        </authorList>
    </citation>
    <scope>NUCLEOTIDE SEQUENCE</scope>
    <source>
        <strain evidence="8">NRZ-2016-071</strain>
    </source>
</reference>
<feature type="domain" description="IRG-type G" evidence="7">
    <location>
        <begin position="143"/>
        <end position="346"/>
    </location>
</feature>
<feature type="region of interest" description="Disordered" evidence="5">
    <location>
        <begin position="347"/>
        <end position="375"/>
    </location>
</feature>
<dbReference type="GO" id="GO:0003924">
    <property type="term" value="F:GTPase activity"/>
    <property type="evidence" value="ECO:0007669"/>
    <property type="project" value="TreeGrafter"/>
</dbReference>
<protein>
    <recommendedName>
        <fullName evidence="7">IRG-type G domain-containing protein</fullName>
    </recommendedName>
</protein>
<evidence type="ECO:0000256" key="2">
    <source>
        <dbReference type="ARBA" id="ARBA00022741"/>
    </source>
</evidence>
<keyword evidence="2" id="KW-0547">Nucleotide-binding</keyword>
<evidence type="ECO:0000313" key="9">
    <source>
        <dbReference type="Proteomes" id="UP000813423"/>
    </source>
</evidence>
<keyword evidence="6" id="KW-0472">Membrane</keyword>
<gene>
    <name evidence="8" type="ORF">KXV57_001762</name>
</gene>
<evidence type="ECO:0000256" key="3">
    <source>
        <dbReference type="ARBA" id="ARBA00022801"/>
    </source>
</evidence>
<comment type="caution">
    <text evidence="8">The sequence shown here is derived from an EMBL/GenBank/DDBJ whole genome shotgun (WGS) entry which is preliminary data.</text>
</comment>
<accession>A0A9P8N6X2</accession>
<evidence type="ECO:0000256" key="6">
    <source>
        <dbReference type="SAM" id="Phobius"/>
    </source>
</evidence>
<dbReference type="InterPro" id="IPR007743">
    <property type="entry name" value="Immunity-related_GTPase-like"/>
</dbReference>
<dbReference type="GO" id="GO:0005525">
    <property type="term" value="F:GTP binding"/>
    <property type="evidence" value="ECO:0007669"/>
    <property type="project" value="UniProtKB-KW"/>
</dbReference>
<dbReference type="EMBL" id="JAIBSC010000135">
    <property type="protein sequence ID" value="KAH1895689.1"/>
    <property type="molecule type" value="Genomic_DNA"/>
</dbReference>
<dbReference type="InterPro" id="IPR027417">
    <property type="entry name" value="P-loop_NTPase"/>
</dbReference>
<feature type="compositionally biased region" description="Acidic residues" evidence="5">
    <location>
        <begin position="350"/>
        <end position="360"/>
    </location>
</feature>
<evidence type="ECO:0000313" key="8">
    <source>
        <dbReference type="EMBL" id="KAH1895689.1"/>
    </source>
</evidence>
<dbReference type="PANTHER" id="PTHR32341">
    <property type="entry name" value="INTERFERON-INDUCIBLE GTPASE"/>
    <property type="match status" value="1"/>
</dbReference>
<keyword evidence="3" id="KW-0378">Hydrolase</keyword>
<dbReference type="PROSITE" id="PS51716">
    <property type="entry name" value="G_IRG"/>
    <property type="match status" value="1"/>
</dbReference>
<dbReference type="PANTHER" id="PTHR32341:SF17">
    <property type="entry name" value="IRG-TYPE G DOMAIN-CONTAINING PROTEIN"/>
    <property type="match status" value="1"/>
</dbReference>
<keyword evidence="6" id="KW-0812">Transmembrane</keyword>
<sequence>MPAGKPPFVGIGWDIGIGWYAWFGRPPYVVRVPLKLAEKPLKVAAKPLKAAGRFMAANPIIISGVIIVGLAGALISETQERNRVERAHAYESARAILAEGDRDVARSQLEAMERELERGHEMTLDISEDQISEIRNQLGINGDDRNIAVCGRVSTGKSAFVNAIRGLLPTSVDAAPIGNEETTTEMTPYRDPHLPAVVWWDIPGAGGQNSREWHYCSEQCLFAFDQVIIVHDQVFSQTECNIYRSCIEIGKEVLIVRTQSDNNMSRIRMENPELEGLSLVNRYVSESIRATESFLDNANLPKPRALYHITAQLLTRARDRSHIISAHPFLQNIDELPLLMKLGIPSIGETDGEGDTSADEFEGREAFSDGGTDED</sequence>
<dbReference type="AlphaFoldDB" id="A0A9P8N6X2"/>
<feature type="transmembrane region" description="Helical" evidence="6">
    <location>
        <begin position="56"/>
        <end position="76"/>
    </location>
</feature>
<dbReference type="GO" id="GO:0016020">
    <property type="term" value="C:membrane"/>
    <property type="evidence" value="ECO:0007669"/>
    <property type="project" value="InterPro"/>
</dbReference>
<dbReference type="Pfam" id="PF05049">
    <property type="entry name" value="IIGP"/>
    <property type="match status" value="1"/>
</dbReference>